<protein>
    <submittedName>
        <fullName evidence="2">Uncharacterized protein</fullName>
    </submittedName>
</protein>
<gene>
    <name evidence="2" type="ORF">BJ508DRAFT_306318</name>
</gene>
<evidence type="ECO:0000256" key="1">
    <source>
        <dbReference type="SAM" id="MobiDB-lite"/>
    </source>
</evidence>
<proteinExistence type="predicted"/>
<feature type="compositionally biased region" description="Low complexity" evidence="1">
    <location>
        <begin position="39"/>
        <end position="51"/>
    </location>
</feature>
<name>A0A3N4I8A2_ASCIM</name>
<feature type="region of interest" description="Disordered" evidence="1">
    <location>
        <begin position="1"/>
        <end position="98"/>
    </location>
</feature>
<evidence type="ECO:0000313" key="2">
    <source>
        <dbReference type="EMBL" id="RPA81707.1"/>
    </source>
</evidence>
<accession>A0A3N4I8A2</accession>
<sequence length="241" mass="24835">MSYGPARTFRYAELNTDSEESEFDDDDKKEDTSEGAETSADAGLAPAAPSANTEELTAAAKNVNGSLASVPPTDSNAKEALSGPTEEATAPITSPSEIENVPAELAAADEGKTTNLPPADTDIVPTEPTAVEEGTVATTFPDNSDGGSPITTPTFTMLELHLMKLVSDLKAEVDRLEGELAMSQDTVQSFTDRDPIAAEQVGKDGKSGTQVSLSNTTFVASAPGIARLSETVATPGATVIA</sequence>
<feature type="compositionally biased region" description="Acidic residues" evidence="1">
    <location>
        <begin position="16"/>
        <end position="28"/>
    </location>
</feature>
<organism evidence="2 3">
    <name type="scientific">Ascobolus immersus RN42</name>
    <dbReference type="NCBI Taxonomy" id="1160509"/>
    <lineage>
        <taxon>Eukaryota</taxon>
        <taxon>Fungi</taxon>
        <taxon>Dikarya</taxon>
        <taxon>Ascomycota</taxon>
        <taxon>Pezizomycotina</taxon>
        <taxon>Pezizomycetes</taxon>
        <taxon>Pezizales</taxon>
        <taxon>Ascobolaceae</taxon>
        <taxon>Ascobolus</taxon>
    </lineage>
</organism>
<evidence type="ECO:0000313" key="3">
    <source>
        <dbReference type="Proteomes" id="UP000275078"/>
    </source>
</evidence>
<dbReference type="EMBL" id="ML119677">
    <property type="protein sequence ID" value="RPA81707.1"/>
    <property type="molecule type" value="Genomic_DNA"/>
</dbReference>
<reference evidence="2 3" key="1">
    <citation type="journal article" date="2018" name="Nat. Ecol. Evol.">
        <title>Pezizomycetes genomes reveal the molecular basis of ectomycorrhizal truffle lifestyle.</title>
        <authorList>
            <person name="Murat C."/>
            <person name="Payen T."/>
            <person name="Noel B."/>
            <person name="Kuo A."/>
            <person name="Morin E."/>
            <person name="Chen J."/>
            <person name="Kohler A."/>
            <person name="Krizsan K."/>
            <person name="Balestrini R."/>
            <person name="Da Silva C."/>
            <person name="Montanini B."/>
            <person name="Hainaut M."/>
            <person name="Levati E."/>
            <person name="Barry K.W."/>
            <person name="Belfiori B."/>
            <person name="Cichocki N."/>
            <person name="Clum A."/>
            <person name="Dockter R.B."/>
            <person name="Fauchery L."/>
            <person name="Guy J."/>
            <person name="Iotti M."/>
            <person name="Le Tacon F."/>
            <person name="Lindquist E.A."/>
            <person name="Lipzen A."/>
            <person name="Malagnac F."/>
            <person name="Mello A."/>
            <person name="Molinier V."/>
            <person name="Miyauchi S."/>
            <person name="Poulain J."/>
            <person name="Riccioni C."/>
            <person name="Rubini A."/>
            <person name="Sitrit Y."/>
            <person name="Splivallo R."/>
            <person name="Traeger S."/>
            <person name="Wang M."/>
            <person name="Zifcakova L."/>
            <person name="Wipf D."/>
            <person name="Zambonelli A."/>
            <person name="Paolocci F."/>
            <person name="Nowrousian M."/>
            <person name="Ottonello S."/>
            <person name="Baldrian P."/>
            <person name="Spatafora J.W."/>
            <person name="Henrissat B."/>
            <person name="Nagy L.G."/>
            <person name="Aury J.M."/>
            <person name="Wincker P."/>
            <person name="Grigoriev I.V."/>
            <person name="Bonfante P."/>
            <person name="Martin F.M."/>
        </authorList>
    </citation>
    <scope>NUCLEOTIDE SEQUENCE [LARGE SCALE GENOMIC DNA]</scope>
    <source>
        <strain evidence="2 3">RN42</strain>
    </source>
</reference>
<dbReference type="AlphaFoldDB" id="A0A3N4I8A2"/>
<dbReference type="Proteomes" id="UP000275078">
    <property type="component" value="Unassembled WGS sequence"/>
</dbReference>
<keyword evidence="3" id="KW-1185">Reference proteome</keyword>
<feature type="compositionally biased region" description="Polar residues" evidence="1">
    <location>
        <begin position="63"/>
        <end position="75"/>
    </location>
</feature>